<dbReference type="InterPro" id="IPR016032">
    <property type="entry name" value="Sig_transdc_resp-reg_C-effctor"/>
</dbReference>
<dbReference type="InterPro" id="IPR039420">
    <property type="entry name" value="WalR-like"/>
</dbReference>
<evidence type="ECO:0000259" key="6">
    <source>
        <dbReference type="PROSITE" id="PS50043"/>
    </source>
</evidence>
<evidence type="ECO:0000256" key="1">
    <source>
        <dbReference type="ARBA" id="ARBA00022553"/>
    </source>
</evidence>
<dbReference type="InterPro" id="IPR000792">
    <property type="entry name" value="Tscrpt_reg_LuxR_C"/>
</dbReference>
<dbReference type="OrthoDB" id="9780593at2"/>
<dbReference type="STRING" id="1000565.METUNv1_00199"/>
<dbReference type="CDD" id="cd06170">
    <property type="entry name" value="LuxR_C_like"/>
    <property type="match status" value="1"/>
</dbReference>
<dbReference type="PROSITE" id="PS50110">
    <property type="entry name" value="RESPONSE_REGULATORY"/>
    <property type="match status" value="1"/>
</dbReference>
<evidence type="ECO:0000256" key="5">
    <source>
        <dbReference type="PROSITE-ProRule" id="PRU00169"/>
    </source>
</evidence>
<evidence type="ECO:0000256" key="2">
    <source>
        <dbReference type="ARBA" id="ARBA00023015"/>
    </source>
</evidence>
<protein>
    <submittedName>
        <fullName evidence="8">Response regulator receiver, LuxR family</fullName>
    </submittedName>
</protein>
<dbReference type="CDD" id="cd17535">
    <property type="entry name" value="REC_NarL-like"/>
    <property type="match status" value="1"/>
</dbReference>
<dbReference type="SMART" id="SM00421">
    <property type="entry name" value="HTH_LUXR"/>
    <property type="match status" value="1"/>
</dbReference>
<dbReference type="SUPFAM" id="SSF52172">
    <property type="entry name" value="CheY-like"/>
    <property type="match status" value="1"/>
</dbReference>
<dbReference type="Proteomes" id="UP000005019">
    <property type="component" value="Unassembled WGS sequence"/>
</dbReference>
<reference evidence="8 9" key="1">
    <citation type="journal article" date="2011" name="J. Bacteriol.">
        <title>Genome sequence of Methyloversatilis universalis FAM5T, a methylotrophic representative of the order Rhodocyclales.</title>
        <authorList>
            <person name="Kittichotirat W."/>
            <person name="Good N.M."/>
            <person name="Hall R."/>
            <person name="Bringel F."/>
            <person name="Lajus A."/>
            <person name="Medigue C."/>
            <person name="Smalley N.E."/>
            <person name="Beck D."/>
            <person name="Bumgarner R."/>
            <person name="Vuilleumier S."/>
            <person name="Kalyuzhnaya M.G."/>
        </authorList>
    </citation>
    <scope>NUCLEOTIDE SEQUENCE [LARGE SCALE GENOMIC DNA]</scope>
    <source>
        <strain evidence="9">ATCC BAA-1314 / JCM 13912 / FAM5</strain>
    </source>
</reference>
<evidence type="ECO:0000259" key="7">
    <source>
        <dbReference type="PROSITE" id="PS50110"/>
    </source>
</evidence>
<dbReference type="PANTHER" id="PTHR43214">
    <property type="entry name" value="TWO-COMPONENT RESPONSE REGULATOR"/>
    <property type="match status" value="1"/>
</dbReference>
<dbReference type="GO" id="GO:0000160">
    <property type="term" value="P:phosphorelay signal transduction system"/>
    <property type="evidence" value="ECO:0007669"/>
    <property type="project" value="InterPro"/>
</dbReference>
<keyword evidence="3" id="KW-0238">DNA-binding</keyword>
<dbReference type="RefSeq" id="WP_008057936.1">
    <property type="nucleotide sequence ID" value="NZ_AFHG01000028.1"/>
</dbReference>
<dbReference type="Pfam" id="PF00196">
    <property type="entry name" value="GerE"/>
    <property type="match status" value="1"/>
</dbReference>
<proteinExistence type="predicted"/>
<keyword evidence="1 5" id="KW-0597">Phosphoprotein</keyword>
<dbReference type="SMART" id="SM00448">
    <property type="entry name" value="REC"/>
    <property type="match status" value="1"/>
</dbReference>
<comment type="caution">
    <text evidence="8">The sequence shown here is derived from an EMBL/GenBank/DDBJ whole genome shotgun (WGS) entry which is preliminary data.</text>
</comment>
<dbReference type="PROSITE" id="PS00622">
    <property type="entry name" value="HTH_LUXR_1"/>
    <property type="match status" value="1"/>
</dbReference>
<evidence type="ECO:0000256" key="4">
    <source>
        <dbReference type="ARBA" id="ARBA00023163"/>
    </source>
</evidence>
<keyword evidence="2" id="KW-0805">Transcription regulation</keyword>
<feature type="domain" description="Response regulatory" evidence="7">
    <location>
        <begin position="5"/>
        <end position="121"/>
    </location>
</feature>
<keyword evidence="9" id="KW-1185">Reference proteome</keyword>
<feature type="modified residue" description="4-aspartylphosphate" evidence="5">
    <location>
        <position position="56"/>
    </location>
</feature>
<evidence type="ECO:0000256" key="3">
    <source>
        <dbReference type="ARBA" id="ARBA00023125"/>
    </source>
</evidence>
<keyword evidence="4" id="KW-0804">Transcription</keyword>
<dbReference type="InterPro" id="IPR058245">
    <property type="entry name" value="NreC/VraR/RcsB-like_REC"/>
</dbReference>
<dbReference type="InterPro" id="IPR001789">
    <property type="entry name" value="Sig_transdc_resp-reg_receiver"/>
</dbReference>
<dbReference type="PROSITE" id="PS50043">
    <property type="entry name" value="HTH_LUXR_2"/>
    <property type="match status" value="1"/>
</dbReference>
<organism evidence="8 9">
    <name type="scientific">Methyloversatilis universalis (strain ATCC BAA-1314 / DSM 25237 / JCM 13912 / CCUG 52030 / FAM5)</name>
    <dbReference type="NCBI Taxonomy" id="1000565"/>
    <lineage>
        <taxon>Bacteria</taxon>
        <taxon>Pseudomonadati</taxon>
        <taxon>Pseudomonadota</taxon>
        <taxon>Betaproteobacteria</taxon>
        <taxon>Nitrosomonadales</taxon>
        <taxon>Sterolibacteriaceae</taxon>
        <taxon>Methyloversatilis</taxon>
    </lineage>
</organism>
<sequence>MQKKRVLLADDHQIVRNGLRQLIDAEPDLEVVAEASTSAETLTLLRQAEVDVLLLDISMPDRDGMDTLRLLRSHRTDLPVLIISAYAEEQYALNMLRAGANGYIRKDADVDDILAAIRTVLRGRRYVSDTVADLLTQRLSGDADAPAHQQLSEREFQVLHKLATGKSVTEIADELFISVKSVSTYRSRLLTKLNLKSNAELTYYALKNGLIE</sequence>
<dbReference type="GO" id="GO:0003677">
    <property type="term" value="F:DNA binding"/>
    <property type="evidence" value="ECO:0007669"/>
    <property type="project" value="UniProtKB-KW"/>
</dbReference>
<dbReference type="eggNOG" id="COG2197">
    <property type="taxonomic scope" value="Bacteria"/>
</dbReference>
<name>F5R794_METUF</name>
<dbReference type="SUPFAM" id="SSF46894">
    <property type="entry name" value="C-terminal effector domain of the bipartite response regulators"/>
    <property type="match status" value="1"/>
</dbReference>
<dbReference type="AlphaFoldDB" id="F5R794"/>
<dbReference type="Pfam" id="PF00072">
    <property type="entry name" value="Response_reg"/>
    <property type="match status" value="1"/>
</dbReference>
<dbReference type="EMBL" id="AFHG01000028">
    <property type="protein sequence ID" value="EGK73569.1"/>
    <property type="molecule type" value="Genomic_DNA"/>
</dbReference>
<dbReference type="InterPro" id="IPR011006">
    <property type="entry name" value="CheY-like_superfamily"/>
</dbReference>
<accession>F5R794</accession>
<dbReference type="Gene3D" id="3.40.50.2300">
    <property type="match status" value="1"/>
</dbReference>
<dbReference type="GO" id="GO:0006355">
    <property type="term" value="P:regulation of DNA-templated transcription"/>
    <property type="evidence" value="ECO:0007669"/>
    <property type="project" value="InterPro"/>
</dbReference>
<evidence type="ECO:0000313" key="9">
    <source>
        <dbReference type="Proteomes" id="UP000005019"/>
    </source>
</evidence>
<dbReference type="PANTHER" id="PTHR43214:SF41">
    <property type="entry name" value="NITRATE_NITRITE RESPONSE REGULATOR PROTEIN NARP"/>
    <property type="match status" value="1"/>
</dbReference>
<evidence type="ECO:0000313" key="8">
    <source>
        <dbReference type="EMBL" id="EGK73569.1"/>
    </source>
</evidence>
<gene>
    <name evidence="8" type="ORF">METUNv1_00199</name>
</gene>
<feature type="domain" description="HTH luxR-type" evidence="6">
    <location>
        <begin position="144"/>
        <end position="209"/>
    </location>
</feature>
<dbReference type="PRINTS" id="PR00038">
    <property type="entry name" value="HTHLUXR"/>
</dbReference>